<dbReference type="PRINTS" id="PR00040">
    <property type="entry name" value="HTHMERR"/>
</dbReference>
<reference evidence="5" key="1">
    <citation type="journal article" date="2019" name="Int. J. Syst. Evol. Microbiol.">
        <title>The Global Catalogue of Microorganisms (GCM) 10K type strain sequencing project: providing services to taxonomists for standard genome sequencing and annotation.</title>
        <authorList>
            <consortium name="The Broad Institute Genomics Platform"/>
            <consortium name="The Broad Institute Genome Sequencing Center for Infectious Disease"/>
            <person name="Wu L."/>
            <person name="Ma J."/>
        </authorList>
    </citation>
    <scope>NUCLEOTIDE SEQUENCE [LARGE SCALE GENOMIC DNA]</scope>
    <source>
        <strain evidence="5">NCAIM B.02333</strain>
    </source>
</reference>
<dbReference type="SUPFAM" id="SSF46955">
    <property type="entry name" value="Putative DNA-binding domain"/>
    <property type="match status" value="1"/>
</dbReference>
<dbReference type="PROSITE" id="PS50937">
    <property type="entry name" value="HTH_MERR_2"/>
    <property type="match status" value="1"/>
</dbReference>
<feature type="region of interest" description="Disordered" evidence="2">
    <location>
        <begin position="265"/>
        <end position="285"/>
    </location>
</feature>
<dbReference type="RefSeq" id="WP_340290077.1">
    <property type="nucleotide sequence ID" value="NZ_JBBEOI010000014.1"/>
</dbReference>
<organism evidence="4 5">
    <name type="scientific">Aquipuribacter hungaricus</name>
    <dbReference type="NCBI Taxonomy" id="545624"/>
    <lineage>
        <taxon>Bacteria</taxon>
        <taxon>Bacillati</taxon>
        <taxon>Actinomycetota</taxon>
        <taxon>Actinomycetes</taxon>
        <taxon>Micrococcales</taxon>
        <taxon>Intrasporangiaceae</taxon>
        <taxon>Aquipuribacter</taxon>
    </lineage>
</organism>
<dbReference type="InterPro" id="IPR000551">
    <property type="entry name" value="MerR-type_HTH_dom"/>
</dbReference>
<protein>
    <submittedName>
        <fullName evidence="4">MerR family transcriptional regulator</fullName>
    </submittedName>
</protein>
<evidence type="ECO:0000256" key="1">
    <source>
        <dbReference type="ARBA" id="ARBA00023125"/>
    </source>
</evidence>
<sequence>MLTIGQLAAYAGVTVRTVRHYHATGLLPEPERDASGYRRYDATAVVDLVKVRTLAEAGVPLSRVQQLLAADEEEFAAAVQEIDRRLRAGIRDLQRHRSRIAQLAAGDSLALPPEAVAYLDRMRELGFRERMVEVERDSWILIAARMPEQVPAFMAMKHATLENETLRRLYLAMGELADCGPDDPRLPALADNVAAFLEAETAAAEAALAVTGTDPRTEEPSVSADLVALLDGAFVESFPCAPRLLRLLEERGWTGWTDVRRTEVASSVGEGRTEGVGSQGTLTVR</sequence>
<dbReference type="Pfam" id="PF13411">
    <property type="entry name" value="MerR_1"/>
    <property type="match status" value="1"/>
</dbReference>
<feature type="domain" description="HTH merR-type" evidence="3">
    <location>
        <begin position="1"/>
        <end position="70"/>
    </location>
</feature>
<comment type="caution">
    <text evidence="4">The sequence shown here is derived from an EMBL/GenBank/DDBJ whole genome shotgun (WGS) entry which is preliminary data.</text>
</comment>
<evidence type="ECO:0000259" key="3">
    <source>
        <dbReference type="PROSITE" id="PS50937"/>
    </source>
</evidence>
<evidence type="ECO:0000256" key="2">
    <source>
        <dbReference type="SAM" id="MobiDB-lite"/>
    </source>
</evidence>
<evidence type="ECO:0000313" key="4">
    <source>
        <dbReference type="EMBL" id="MFC3688182.1"/>
    </source>
</evidence>
<dbReference type="EMBL" id="JBHRWW010000004">
    <property type="protein sequence ID" value="MFC3688182.1"/>
    <property type="molecule type" value="Genomic_DNA"/>
</dbReference>
<keyword evidence="1" id="KW-0238">DNA-binding</keyword>
<dbReference type="PANTHER" id="PTHR30204">
    <property type="entry name" value="REDOX-CYCLING DRUG-SENSING TRANSCRIPTIONAL ACTIVATOR SOXR"/>
    <property type="match status" value="1"/>
</dbReference>
<dbReference type="SMART" id="SM00422">
    <property type="entry name" value="HTH_MERR"/>
    <property type="match status" value="1"/>
</dbReference>
<dbReference type="CDD" id="cd00592">
    <property type="entry name" value="HTH_MerR-like"/>
    <property type="match status" value="1"/>
</dbReference>
<name>A0ABV7WGZ8_9MICO</name>
<proteinExistence type="predicted"/>
<evidence type="ECO:0000313" key="5">
    <source>
        <dbReference type="Proteomes" id="UP001595685"/>
    </source>
</evidence>
<dbReference type="InterPro" id="IPR047057">
    <property type="entry name" value="MerR_fam"/>
</dbReference>
<dbReference type="PANTHER" id="PTHR30204:SF93">
    <property type="entry name" value="HTH MERR-TYPE DOMAIN-CONTAINING PROTEIN"/>
    <property type="match status" value="1"/>
</dbReference>
<dbReference type="Proteomes" id="UP001595685">
    <property type="component" value="Unassembled WGS sequence"/>
</dbReference>
<keyword evidence="5" id="KW-1185">Reference proteome</keyword>
<accession>A0ABV7WGZ8</accession>
<dbReference type="InterPro" id="IPR009061">
    <property type="entry name" value="DNA-bd_dom_put_sf"/>
</dbReference>
<gene>
    <name evidence="4" type="ORF">ACFOLH_07495</name>
</gene>
<dbReference type="Gene3D" id="1.10.1660.10">
    <property type="match status" value="1"/>
</dbReference>